<keyword evidence="2 7" id="KW-0479">Metal-binding</keyword>
<dbReference type="PRINTS" id="PR00987">
    <property type="entry name" value="TRNASYNTHGLU"/>
</dbReference>
<dbReference type="InterPro" id="IPR014729">
    <property type="entry name" value="Rossmann-like_a/b/a_fold"/>
</dbReference>
<keyword evidence="5 7" id="KW-0067">ATP-binding</keyword>
<dbReference type="Proteomes" id="UP000238218">
    <property type="component" value="Unassembled WGS sequence"/>
</dbReference>
<dbReference type="NCBIfam" id="NF004315">
    <property type="entry name" value="PRK05710.1-4"/>
    <property type="match status" value="1"/>
</dbReference>
<dbReference type="InterPro" id="IPR049940">
    <property type="entry name" value="GluQ/Sye"/>
</dbReference>
<feature type="binding site" evidence="7">
    <location>
        <position position="61"/>
    </location>
    <ligand>
        <name>L-glutamate</name>
        <dbReference type="ChEBI" id="CHEBI:29985"/>
    </ligand>
</feature>
<evidence type="ECO:0000259" key="9">
    <source>
        <dbReference type="Pfam" id="PF00749"/>
    </source>
</evidence>
<dbReference type="PANTHER" id="PTHR43311">
    <property type="entry name" value="GLUTAMATE--TRNA LIGASE"/>
    <property type="match status" value="1"/>
</dbReference>
<dbReference type="InterPro" id="IPR020058">
    <property type="entry name" value="Glu/Gln-tRNA-synth_Ib_cat-dom"/>
</dbReference>
<dbReference type="Gene3D" id="3.40.50.620">
    <property type="entry name" value="HUPs"/>
    <property type="match status" value="1"/>
</dbReference>
<sequence length="321" mass="34826">MRLPLHLQERLASGLDLRRRGYRTRFAPSPTGPLHRGNLRTALLGWLEARLRGGAWLLRIDDLDRPRNRPGAEDAILADLRWLGLPWDGPVARQSAQRGVYATVLSALRQAGRLYPCRCSRRLLADVSAPHGALAVYPGYCRNRPPDWGPQAGRLPSWRLRLEPGALRWLERCGPAGGQDGPAAVGDVVLRRADGVVAYHLATAVDELLMGISEVVRGEDLWPSTGAQVAVMATLGADPPAYAHVPLWRDGLGERLSKREGAEGLAGLRRRGLDAPGVIGELAASLGLVPPGSRLSARELADHLTLDGLEDCLRREKGTNA</sequence>
<reference evidence="10 11" key="2">
    <citation type="submission" date="2018-03" db="EMBL/GenBank/DDBJ databases">
        <title>The ancient ancestry and fast evolution of plastids.</title>
        <authorList>
            <person name="Moore K.R."/>
            <person name="Magnabosco C."/>
            <person name="Momper L."/>
            <person name="Gold D.A."/>
            <person name="Bosak T."/>
            <person name="Fournier G.P."/>
        </authorList>
    </citation>
    <scope>NUCLEOTIDE SEQUENCE [LARGE SCALE GENOMIC DNA]</scope>
    <source>
        <strain evidence="10 11">CCALA 015</strain>
    </source>
</reference>
<comment type="function">
    <text evidence="7">Catalyzes the tRNA-independent activation of glutamate in presence of ATP and the subsequent transfer of glutamate onto a tRNA(Asp). Glutamate is transferred on the 2-amino-5-(4,5-dihydroxy-2-cyclopenten-1-yl) moiety of the queuosine in the wobble position of the QUC anticodon.</text>
</comment>
<dbReference type="Pfam" id="PF00749">
    <property type="entry name" value="tRNA-synt_1c"/>
    <property type="match status" value="2"/>
</dbReference>
<dbReference type="EMBL" id="PVWP01000003">
    <property type="protein sequence ID" value="PSB38380.1"/>
    <property type="molecule type" value="Genomic_DNA"/>
</dbReference>
<gene>
    <name evidence="7" type="primary">gluQ</name>
    <name evidence="10" type="ORF">C7B81_05300</name>
</gene>
<feature type="binding site" evidence="7">
    <location>
        <position position="119"/>
    </location>
    <ligand>
        <name>Zn(2+)</name>
        <dbReference type="ChEBI" id="CHEBI:29105"/>
    </ligand>
</feature>
<evidence type="ECO:0000313" key="11">
    <source>
        <dbReference type="Proteomes" id="UP000238218"/>
    </source>
</evidence>
<comment type="similarity">
    <text evidence="7">Belongs to the class-I aminoacyl-tRNA synthetase family. GluQ subfamily.</text>
</comment>
<comment type="cofactor">
    <cofactor evidence="7">
        <name>Zn(2+)</name>
        <dbReference type="ChEBI" id="CHEBI:29105"/>
    </cofactor>
    <text evidence="7">Binds 1 zinc ion per subunit.</text>
</comment>
<feature type="short sequence motif" description="'HIGH' region" evidence="7">
    <location>
        <begin position="28"/>
        <end position="38"/>
    </location>
</feature>
<feature type="domain" description="Glutamyl/glutaminyl-tRNA synthetase class Ib catalytic" evidence="9">
    <location>
        <begin position="183"/>
        <end position="262"/>
    </location>
</feature>
<accession>A0ABX5F9H4</accession>
<keyword evidence="3 7" id="KW-0547">Nucleotide-binding</keyword>
<reference evidence="10 11" key="1">
    <citation type="submission" date="2018-02" db="EMBL/GenBank/DDBJ databases">
        <authorList>
            <person name="Moore K."/>
            <person name="Momper L."/>
        </authorList>
    </citation>
    <scope>NUCLEOTIDE SEQUENCE [LARGE SCALE GENOMIC DNA]</scope>
    <source>
        <strain evidence="10 11">CCALA 015</strain>
    </source>
</reference>
<evidence type="ECO:0000256" key="8">
    <source>
        <dbReference type="RuleBase" id="RU363037"/>
    </source>
</evidence>
<dbReference type="NCBIfam" id="NF004314">
    <property type="entry name" value="PRK05710.1-3"/>
    <property type="match status" value="1"/>
</dbReference>
<keyword evidence="8" id="KW-0648">Protein biosynthesis</keyword>
<feature type="binding site" evidence="7">
    <location>
        <position position="141"/>
    </location>
    <ligand>
        <name>Zn(2+)</name>
        <dbReference type="ChEBI" id="CHEBI:29105"/>
    </ligand>
</feature>
<keyword evidence="11" id="KW-1185">Reference proteome</keyword>
<evidence type="ECO:0000256" key="2">
    <source>
        <dbReference type="ARBA" id="ARBA00022723"/>
    </source>
</evidence>
<feature type="binding site" evidence="7">
    <location>
        <position position="117"/>
    </location>
    <ligand>
        <name>Zn(2+)</name>
        <dbReference type="ChEBI" id="CHEBI:29105"/>
    </ligand>
</feature>
<feature type="binding site" evidence="7">
    <location>
        <begin position="25"/>
        <end position="29"/>
    </location>
    <ligand>
        <name>L-glutamate</name>
        <dbReference type="ChEBI" id="CHEBI:29985"/>
    </ligand>
</feature>
<keyword evidence="1 7" id="KW-0436">Ligase</keyword>
<keyword evidence="4 7" id="KW-0862">Zinc</keyword>
<dbReference type="SUPFAM" id="SSF52374">
    <property type="entry name" value="Nucleotidylyl transferase"/>
    <property type="match status" value="1"/>
</dbReference>
<evidence type="ECO:0000256" key="7">
    <source>
        <dbReference type="HAMAP-Rule" id="MF_01428"/>
    </source>
</evidence>
<feature type="binding site" evidence="7">
    <location>
        <position position="217"/>
    </location>
    <ligand>
        <name>L-glutamate</name>
        <dbReference type="ChEBI" id="CHEBI:29985"/>
    </ligand>
</feature>
<dbReference type="InterPro" id="IPR022380">
    <property type="entry name" value="Glu-Q_tRNA(Asp)_Synthase"/>
</dbReference>
<evidence type="ECO:0000256" key="4">
    <source>
        <dbReference type="ARBA" id="ARBA00022833"/>
    </source>
</evidence>
<dbReference type="HAMAP" id="MF_01428">
    <property type="entry name" value="Glu_Q_tRNA_synth"/>
    <property type="match status" value="1"/>
</dbReference>
<name>A0ABX5F9H4_9CHRO</name>
<comment type="caution">
    <text evidence="10">The sequence shown here is derived from an EMBL/GenBank/DDBJ whole genome shotgun (WGS) entry which is preliminary data.</text>
</comment>
<feature type="domain" description="Glutamyl/glutaminyl-tRNA synthetase class Ib catalytic" evidence="9">
    <location>
        <begin position="23"/>
        <end position="121"/>
    </location>
</feature>
<protein>
    <recommendedName>
        <fullName evidence="7">Glutamyl-Q tRNA(Asp) synthetase</fullName>
        <shortName evidence="7">Glu-Q-RSs</shortName>
        <ecNumber evidence="7">6.1.1.-</ecNumber>
    </recommendedName>
</protein>
<keyword evidence="6 7" id="KW-0030">Aminoacyl-tRNA synthetase</keyword>
<evidence type="ECO:0000256" key="1">
    <source>
        <dbReference type="ARBA" id="ARBA00022598"/>
    </source>
</evidence>
<feature type="binding site" evidence="7">
    <location>
        <position position="199"/>
    </location>
    <ligand>
        <name>L-glutamate</name>
        <dbReference type="ChEBI" id="CHEBI:29985"/>
    </ligand>
</feature>
<feature type="short sequence motif" description="'KMSKS' region" evidence="7">
    <location>
        <begin position="255"/>
        <end position="259"/>
    </location>
</feature>
<dbReference type="PANTHER" id="PTHR43311:SF1">
    <property type="entry name" value="GLUTAMYL-Q TRNA(ASP) SYNTHETASE"/>
    <property type="match status" value="1"/>
</dbReference>
<feature type="binding site" evidence="7">
    <location>
        <position position="137"/>
    </location>
    <ligand>
        <name>Zn(2+)</name>
        <dbReference type="ChEBI" id="CHEBI:29105"/>
    </ligand>
</feature>
<evidence type="ECO:0000256" key="5">
    <source>
        <dbReference type="ARBA" id="ARBA00022840"/>
    </source>
</evidence>
<feature type="binding site" evidence="7">
    <location>
        <position position="258"/>
    </location>
    <ligand>
        <name>ATP</name>
        <dbReference type="ChEBI" id="CHEBI:30616"/>
    </ligand>
</feature>
<dbReference type="NCBIfam" id="TIGR03838">
    <property type="entry name" value="queuosine_YadB"/>
    <property type="match status" value="1"/>
</dbReference>
<organism evidence="10 11">
    <name type="scientific">Aphanothece cf. minutissima CCALA 015</name>
    <dbReference type="NCBI Taxonomy" id="2107695"/>
    <lineage>
        <taxon>Bacteria</taxon>
        <taxon>Bacillati</taxon>
        <taxon>Cyanobacteriota</taxon>
        <taxon>Cyanophyceae</taxon>
        <taxon>Oscillatoriophycideae</taxon>
        <taxon>Chroococcales</taxon>
        <taxon>Aphanothecaceae</taxon>
        <taxon>Aphanothece</taxon>
    </lineage>
</organism>
<dbReference type="InterPro" id="IPR000924">
    <property type="entry name" value="Glu/Gln-tRNA-synth"/>
</dbReference>
<dbReference type="EC" id="6.1.1.-" evidence="7"/>
<evidence type="ECO:0000256" key="6">
    <source>
        <dbReference type="ARBA" id="ARBA00023146"/>
    </source>
</evidence>
<proteinExistence type="inferred from homology"/>
<evidence type="ECO:0000256" key="3">
    <source>
        <dbReference type="ARBA" id="ARBA00022741"/>
    </source>
</evidence>
<evidence type="ECO:0000313" key="10">
    <source>
        <dbReference type="EMBL" id="PSB38380.1"/>
    </source>
</evidence>